<accession>A0A067PVG6</accession>
<sequence length="266" mass="29119">MQAPHRPSGPARFNTYHGPKRQLLGNHAGHAAPAWRYNNPLANNTGPQTSRAFQNGPHVPNRTKTQEPAKGSKVMVSNLPMDVGEKEVEELFSKTVGPLQEVFLVYNSNGRSKGIAVVTFQRAGDAQIARMKYHHKIVDSKKPIKIEIVIDADTPTAKAPAAAPPQPPSLLDRIAGAKAVAPKTPTAPTLPRKAPVAPRPRLQPPHVVTHQNPTRAVVPIARRRQKKGPKRVNKMLYKSVADLDREMDDYRAAADVDIDGKDDDDL</sequence>
<dbReference type="SMART" id="SM00360">
    <property type="entry name" value="RRM"/>
    <property type="match status" value="1"/>
</dbReference>
<evidence type="ECO:0000313" key="6">
    <source>
        <dbReference type="Proteomes" id="UP000027265"/>
    </source>
</evidence>
<evidence type="ECO:0000256" key="3">
    <source>
        <dbReference type="SAM" id="MobiDB-lite"/>
    </source>
</evidence>
<organism evidence="5 6">
    <name type="scientific">Jaapia argillacea MUCL 33604</name>
    <dbReference type="NCBI Taxonomy" id="933084"/>
    <lineage>
        <taxon>Eukaryota</taxon>
        <taxon>Fungi</taxon>
        <taxon>Dikarya</taxon>
        <taxon>Basidiomycota</taxon>
        <taxon>Agaricomycotina</taxon>
        <taxon>Agaricomycetes</taxon>
        <taxon>Agaricomycetidae</taxon>
        <taxon>Jaapiales</taxon>
        <taxon>Jaapiaceae</taxon>
        <taxon>Jaapia</taxon>
    </lineage>
</organism>
<dbReference type="SUPFAM" id="SSF54928">
    <property type="entry name" value="RNA-binding domain, RBD"/>
    <property type="match status" value="1"/>
</dbReference>
<dbReference type="AlphaFoldDB" id="A0A067PVG6"/>
<dbReference type="GO" id="GO:0003729">
    <property type="term" value="F:mRNA binding"/>
    <property type="evidence" value="ECO:0007669"/>
    <property type="project" value="TreeGrafter"/>
</dbReference>
<dbReference type="EMBL" id="KL197717">
    <property type="protein sequence ID" value="KDQ58719.1"/>
    <property type="molecule type" value="Genomic_DNA"/>
</dbReference>
<dbReference type="InterPro" id="IPR012677">
    <property type="entry name" value="Nucleotide-bd_a/b_plait_sf"/>
</dbReference>
<feature type="domain" description="RRM" evidence="4">
    <location>
        <begin position="72"/>
        <end position="151"/>
    </location>
</feature>
<dbReference type="PANTHER" id="PTHR19965:SF35">
    <property type="entry name" value="RNA ANNEALING PROTEIN YRA1"/>
    <property type="match status" value="1"/>
</dbReference>
<dbReference type="PANTHER" id="PTHR19965">
    <property type="entry name" value="RNA AND EXPORT FACTOR BINDING PROTEIN"/>
    <property type="match status" value="1"/>
</dbReference>
<dbReference type="InterPro" id="IPR035979">
    <property type="entry name" value="RBD_domain_sf"/>
</dbReference>
<dbReference type="GO" id="GO:0005634">
    <property type="term" value="C:nucleus"/>
    <property type="evidence" value="ECO:0007669"/>
    <property type="project" value="TreeGrafter"/>
</dbReference>
<keyword evidence="1 2" id="KW-0694">RNA-binding</keyword>
<dbReference type="Pfam" id="PF00076">
    <property type="entry name" value="RRM_1"/>
    <property type="match status" value="1"/>
</dbReference>
<feature type="region of interest" description="Disordered" evidence="3">
    <location>
        <begin position="181"/>
        <end position="207"/>
    </location>
</feature>
<name>A0A067PVG6_9AGAM</name>
<dbReference type="OrthoDB" id="346839at2759"/>
<dbReference type="Proteomes" id="UP000027265">
    <property type="component" value="Unassembled WGS sequence"/>
</dbReference>
<reference evidence="6" key="1">
    <citation type="journal article" date="2014" name="Proc. Natl. Acad. Sci. U.S.A.">
        <title>Extensive sampling of basidiomycete genomes demonstrates inadequacy of the white-rot/brown-rot paradigm for wood decay fungi.</title>
        <authorList>
            <person name="Riley R."/>
            <person name="Salamov A.A."/>
            <person name="Brown D.W."/>
            <person name="Nagy L.G."/>
            <person name="Floudas D."/>
            <person name="Held B.W."/>
            <person name="Levasseur A."/>
            <person name="Lombard V."/>
            <person name="Morin E."/>
            <person name="Otillar R."/>
            <person name="Lindquist E.A."/>
            <person name="Sun H."/>
            <person name="LaButti K.M."/>
            <person name="Schmutz J."/>
            <person name="Jabbour D."/>
            <person name="Luo H."/>
            <person name="Baker S.E."/>
            <person name="Pisabarro A.G."/>
            <person name="Walton J.D."/>
            <person name="Blanchette R.A."/>
            <person name="Henrissat B."/>
            <person name="Martin F."/>
            <person name="Cullen D."/>
            <person name="Hibbett D.S."/>
            <person name="Grigoriev I.V."/>
        </authorList>
    </citation>
    <scope>NUCLEOTIDE SEQUENCE [LARGE SCALE GENOMIC DNA]</scope>
    <source>
        <strain evidence="6">MUCL 33604</strain>
    </source>
</reference>
<dbReference type="Gene3D" id="3.30.70.330">
    <property type="match status" value="1"/>
</dbReference>
<feature type="region of interest" description="Disordered" evidence="3">
    <location>
        <begin position="45"/>
        <end position="70"/>
    </location>
</feature>
<gene>
    <name evidence="5" type="ORF">JAAARDRAFT_34574</name>
</gene>
<dbReference type="HOGENOM" id="CLU_052367_2_2_1"/>
<keyword evidence="6" id="KW-1185">Reference proteome</keyword>
<dbReference type="STRING" id="933084.A0A067PVG6"/>
<dbReference type="PROSITE" id="PS50102">
    <property type="entry name" value="RRM"/>
    <property type="match status" value="1"/>
</dbReference>
<feature type="compositionally biased region" description="Low complexity" evidence="3">
    <location>
        <begin position="181"/>
        <end position="195"/>
    </location>
</feature>
<evidence type="ECO:0000259" key="4">
    <source>
        <dbReference type="PROSITE" id="PS50102"/>
    </source>
</evidence>
<proteinExistence type="predicted"/>
<dbReference type="InterPro" id="IPR000504">
    <property type="entry name" value="RRM_dom"/>
</dbReference>
<evidence type="ECO:0000256" key="2">
    <source>
        <dbReference type="PROSITE-ProRule" id="PRU00176"/>
    </source>
</evidence>
<dbReference type="InParanoid" id="A0A067PVG6"/>
<evidence type="ECO:0000256" key="1">
    <source>
        <dbReference type="ARBA" id="ARBA00022884"/>
    </source>
</evidence>
<evidence type="ECO:0000313" key="5">
    <source>
        <dbReference type="EMBL" id="KDQ58719.1"/>
    </source>
</evidence>
<protein>
    <recommendedName>
        <fullName evidence="4">RRM domain-containing protein</fullName>
    </recommendedName>
</protein>
<dbReference type="InterPro" id="IPR051229">
    <property type="entry name" value="ALYREF_mRNA_export"/>
</dbReference>